<dbReference type="EMBL" id="CP097899">
    <property type="protein sequence ID" value="URN93004.1"/>
    <property type="molecule type" value="Genomic_DNA"/>
</dbReference>
<evidence type="ECO:0000313" key="2">
    <source>
        <dbReference type="EMBL" id="URN93004.1"/>
    </source>
</evidence>
<dbReference type="Proteomes" id="UP001056756">
    <property type="component" value="Chromosome"/>
</dbReference>
<evidence type="ECO:0000313" key="3">
    <source>
        <dbReference type="Proteomes" id="UP001056756"/>
    </source>
</evidence>
<organism evidence="2 3">
    <name type="scientific">Candidatus Pristimantibacillus lignocellulolyticus</name>
    <dbReference type="NCBI Taxonomy" id="2994561"/>
    <lineage>
        <taxon>Bacteria</taxon>
        <taxon>Bacillati</taxon>
        <taxon>Bacillota</taxon>
        <taxon>Bacilli</taxon>
        <taxon>Bacillales</taxon>
        <taxon>Paenibacillaceae</taxon>
        <taxon>Candidatus Pristimantibacillus</taxon>
    </lineage>
</organism>
<reference evidence="2" key="1">
    <citation type="submission" date="2022-05" db="EMBL/GenBank/DDBJ databases">
        <title>Novel bacterial taxa in a minimal lignocellulolytic consortium and its capacity to transform plastics disclosed by genome-resolved metagenomics.</title>
        <authorList>
            <person name="Rodriguez C.A.D."/>
            <person name="Diaz-Garcia L."/>
            <person name="Herrera K."/>
            <person name="Tarazona N.A."/>
            <person name="Sproer C."/>
            <person name="Overmann J."/>
            <person name="Jimenez D.J."/>
        </authorList>
    </citation>
    <scope>NUCLEOTIDE SEQUENCE</scope>
    <source>
        <strain evidence="2">MAG5</strain>
    </source>
</reference>
<dbReference type="AlphaFoldDB" id="A0A9J6ZAE3"/>
<keyword evidence="1" id="KW-0812">Transmembrane</keyword>
<sequence>MSKKVIKRIVDIITVSTIVYVFYLGYFIFFEKPMTSHEITSLYVKIGYAFLALFIILLIRILVNKNRGA</sequence>
<name>A0A9J6ZAE3_9BACL</name>
<keyword evidence="1" id="KW-1133">Transmembrane helix</keyword>
<protein>
    <submittedName>
        <fullName evidence="2">Uncharacterized protein</fullName>
    </submittedName>
</protein>
<evidence type="ECO:0000256" key="1">
    <source>
        <dbReference type="SAM" id="Phobius"/>
    </source>
</evidence>
<feature type="transmembrane region" description="Helical" evidence="1">
    <location>
        <begin position="42"/>
        <end position="63"/>
    </location>
</feature>
<dbReference type="KEGG" id="plig:NAG76_14265"/>
<gene>
    <name evidence="2" type="ORF">NAG76_14265</name>
</gene>
<accession>A0A9J6ZAE3</accession>
<feature type="transmembrane region" description="Helical" evidence="1">
    <location>
        <begin position="12"/>
        <end position="30"/>
    </location>
</feature>
<proteinExistence type="predicted"/>
<keyword evidence="1" id="KW-0472">Membrane</keyword>